<name>X1W0C8_9ZZZZ</name>
<comment type="caution">
    <text evidence="1">The sequence shown here is derived from an EMBL/GenBank/DDBJ whole genome shotgun (WGS) entry which is preliminary data.</text>
</comment>
<dbReference type="EMBL" id="BARW01043444">
    <property type="protein sequence ID" value="GAJ19980.1"/>
    <property type="molecule type" value="Genomic_DNA"/>
</dbReference>
<proteinExistence type="predicted"/>
<feature type="non-terminal residue" evidence="1">
    <location>
        <position position="33"/>
    </location>
</feature>
<evidence type="ECO:0000313" key="1">
    <source>
        <dbReference type="EMBL" id="GAJ19980.1"/>
    </source>
</evidence>
<dbReference type="AlphaFoldDB" id="X1W0C8"/>
<reference evidence="1" key="1">
    <citation type="journal article" date="2014" name="Front. Microbiol.">
        <title>High frequency of phylogenetically diverse reductive dehalogenase-homologous genes in deep subseafloor sedimentary metagenomes.</title>
        <authorList>
            <person name="Kawai M."/>
            <person name="Futagami T."/>
            <person name="Toyoda A."/>
            <person name="Takaki Y."/>
            <person name="Nishi S."/>
            <person name="Hori S."/>
            <person name="Arai W."/>
            <person name="Tsubouchi T."/>
            <person name="Morono Y."/>
            <person name="Uchiyama I."/>
            <person name="Ito T."/>
            <person name="Fujiyama A."/>
            <person name="Inagaki F."/>
            <person name="Takami H."/>
        </authorList>
    </citation>
    <scope>NUCLEOTIDE SEQUENCE</scope>
    <source>
        <strain evidence="1">Expedition CK06-06</strain>
    </source>
</reference>
<feature type="non-terminal residue" evidence="1">
    <location>
        <position position="1"/>
    </location>
</feature>
<gene>
    <name evidence="1" type="ORF">S12H4_63621</name>
</gene>
<protein>
    <submittedName>
        <fullName evidence="1">Uncharacterized protein</fullName>
    </submittedName>
</protein>
<accession>X1W0C8</accession>
<organism evidence="1">
    <name type="scientific">marine sediment metagenome</name>
    <dbReference type="NCBI Taxonomy" id="412755"/>
    <lineage>
        <taxon>unclassified sequences</taxon>
        <taxon>metagenomes</taxon>
        <taxon>ecological metagenomes</taxon>
    </lineage>
</organism>
<sequence length="33" mass="3610">VGIIVVGLLAFEEEGEAKPIGGILFFLFAWFRA</sequence>